<accession>A0ABZ3ITB8</accession>
<dbReference type="PANTHER" id="PTHR42951">
    <property type="entry name" value="METALLO-BETA-LACTAMASE DOMAIN-CONTAINING"/>
    <property type="match status" value="1"/>
</dbReference>
<evidence type="ECO:0000259" key="1">
    <source>
        <dbReference type="SMART" id="SM00849"/>
    </source>
</evidence>
<dbReference type="PANTHER" id="PTHR42951:SF17">
    <property type="entry name" value="METALLO-BETA-LACTAMASE DOMAIN-CONTAINING PROTEIN"/>
    <property type="match status" value="1"/>
</dbReference>
<dbReference type="RefSeq" id="WP_094603109.1">
    <property type="nucleotide sequence ID" value="NZ_CP155573.1"/>
</dbReference>
<dbReference type="InterPro" id="IPR036866">
    <property type="entry name" value="RibonucZ/Hydroxyglut_hydro"/>
</dbReference>
<feature type="domain" description="Metallo-beta-lactamase" evidence="1">
    <location>
        <begin position="11"/>
        <end position="208"/>
    </location>
</feature>
<proteinExistence type="predicted"/>
<dbReference type="SUPFAM" id="SSF56281">
    <property type="entry name" value="Metallo-hydrolase/oxidoreductase"/>
    <property type="match status" value="1"/>
</dbReference>
<dbReference type="SMART" id="SM00849">
    <property type="entry name" value="Lactamase_B"/>
    <property type="match status" value="1"/>
</dbReference>
<organism evidence="2 3">
    <name type="scientific">Sporomusa silvacetica DSM 10669</name>
    <dbReference type="NCBI Taxonomy" id="1123289"/>
    <lineage>
        <taxon>Bacteria</taxon>
        <taxon>Bacillati</taxon>
        <taxon>Bacillota</taxon>
        <taxon>Negativicutes</taxon>
        <taxon>Selenomonadales</taxon>
        <taxon>Sporomusaceae</taxon>
        <taxon>Sporomusa</taxon>
    </lineage>
</organism>
<dbReference type="Gene3D" id="3.60.15.10">
    <property type="entry name" value="Ribonuclease Z/Hydroxyacylglutathione hydrolase-like"/>
    <property type="match status" value="1"/>
</dbReference>
<protein>
    <recommendedName>
        <fullName evidence="1">Metallo-beta-lactamase domain-containing protein</fullName>
    </recommendedName>
</protein>
<dbReference type="EMBL" id="CP155573">
    <property type="protein sequence ID" value="XFO68965.1"/>
    <property type="molecule type" value="Genomic_DNA"/>
</dbReference>
<name>A0ABZ3ITB8_9FIRM</name>
<evidence type="ECO:0000313" key="3">
    <source>
        <dbReference type="Proteomes" id="UP000216752"/>
    </source>
</evidence>
<evidence type="ECO:0000313" key="2">
    <source>
        <dbReference type="EMBL" id="XFO68965.1"/>
    </source>
</evidence>
<reference evidence="2" key="1">
    <citation type="submission" date="2024-05" db="EMBL/GenBank/DDBJ databases">
        <title>Isolation and characterization of Sporomusa carbonis sp. nov., a carboxydotrophic hydrogenogen in the genus of Sporomusa isolated from a charcoal burning pile.</title>
        <authorList>
            <person name="Boeer T."/>
            <person name="Rosenbaum F."/>
            <person name="Eysell L."/>
            <person name="Mueller V."/>
            <person name="Daniel R."/>
            <person name="Poehlein A."/>
        </authorList>
    </citation>
    <scope>NUCLEOTIDE SEQUENCE [LARGE SCALE GENOMIC DNA]</scope>
    <source>
        <strain evidence="2">DSM 10669</strain>
    </source>
</reference>
<gene>
    <name evidence="2" type="ORF">SPSIL_051930</name>
</gene>
<dbReference type="InterPro" id="IPR050855">
    <property type="entry name" value="NDM-1-like"/>
</dbReference>
<dbReference type="Pfam" id="PF00753">
    <property type="entry name" value="Lactamase_B"/>
    <property type="match status" value="1"/>
</dbReference>
<dbReference type="InterPro" id="IPR001279">
    <property type="entry name" value="Metallo-B-lactamas"/>
</dbReference>
<dbReference type="Proteomes" id="UP000216752">
    <property type="component" value="Chromosome"/>
</dbReference>
<sequence>MSKITPIRFGISNLTLIQDSGMIVVDTGCQSEKEAYVEAFAKLGINPKDIKLIVITHAHWDHCSRVNELKELTGAPVLCHKNAAPVLQKGEWLEFKPRGEVGKRFIELIANDAADIIKPINPDIIVDSEFDLTPFGVAGKTIYTPGHSDCSISVVLDSGEAIMGDILRESPFDGKLCLAFIATDEEKLVDSVRNLLKIKALHTFYGGHDGPHTREVVSQLAR</sequence>
<keyword evidence="3" id="KW-1185">Reference proteome</keyword>